<accession>A0A9W2ZQ96</accession>
<dbReference type="GeneID" id="106069730"/>
<dbReference type="Pfam" id="PF00060">
    <property type="entry name" value="Lig_chan"/>
    <property type="match status" value="1"/>
</dbReference>
<dbReference type="Pfam" id="PF10613">
    <property type="entry name" value="Lig_chan-Glu_bd"/>
    <property type="match status" value="1"/>
</dbReference>
<keyword evidence="2" id="KW-0813">Transport</keyword>
<sequence length="561" mass="62680">MWINEGFQMVKCPQVQTQRFQVYPSRHVTHTEDTHFELYRLNRLANTFLGNWSESFGLTLTQQTFPATFTDTHLTVTVNVEPPFIFRNTSEPGSYYGYSMDVLTEIARTVGFTFTVRECDEGGYGMPENGIWNGCIGNIVNGEADVILGALTVTAERDSVIDFTLPYYDFAGIQIITRRQLSNINLFYYIDVFSTQAWLSLISVVLLTSLLLWVYEKASFHCLKSCTKSAGDVKADNLGQTFYLGKSPALAFNNNTFVSKKPMPQERAPGEEHPGARKCLGDNMWFVVGAVTMAGGGDAPRSVAGRVLVAGFWFFAIIIMSTFTANLAAFLTVSRMGAVISSLDDLLDQTDMKYSVVNRSSVMDYFKRMARIETDFYERWKNMTLDKSDSTNQDSLAVWEYPLGNKYGTIWATIQDNGLVNSIEDGLEKVLNENFALITESPLIQYYTGQNCLLTAIGDQFSVRPYAIGLKEKSLYTAKFSEAILKLQKERLLGSIRLKWWSTNGITCNKDTGDTGLDLYSLSGTFFVAGVGVVSGSLWLLIECVLANRFQVGVSLLVQVL</sequence>
<dbReference type="GO" id="GO:0015276">
    <property type="term" value="F:ligand-gated monoatomic ion channel activity"/>
    <property type="evidence" value="ECO:0007669"/>
    <property type="project" value="InterPro"/>
</dbReference>
<dbReference type="FunFam" id="3.40.190.10:FF:000024">
    <property type="entry name" value="Glutamate receptor, ionotropic, delta 1"/>
    <property type="match status" value="1"/>
</dbReference>
<keyword evidence="9" id="KW-1071">Ligand-gated ion channel</keyword>
<dbReference type="Proteomes" id="UP001165740">
    <property type="component" value="Chromosome 2"/>
</dbReference>
<evidence type="ECO:0000259" key="13">
    <source>
        <dbReference type="SMART" id="SM00918"/>
    </source>
</evidence>
<evidence type="ECO:0000256" key="2">
    <source>
        <dbReference type="ARBA" id="ARBA00022448"/>
    </source>
</evidence>
<dbReference type="RefSeq" id="XP_055877145.1">
    <property type="nucleotide sequence ID" value="XM_056021170.1"/>
</dbReference>
<keyword evidence="7" id="KW-0675">Receptor</keyword>
<keyword evidence="14" id="KW-1185">Reference proteome</keyword>
<dbReference type="Gene3D" id="3.40.190.10">
    <property type="entry name" value="Periplasmic binding protein-like II"/>
    <property type="match status" value="2"/>
</dbReference>
<feature type="transmembrane region" description="Helical" evidence="11">
    <location>
        <begin position="519"/>
        <end position="542"/>
    </location>
</feature>
<evidence type="ECO:0000256" key="9">
    <source>
        <dbReference type="ARBA" id="ARBA00023286"/>
    </source>
</evidence>
<evidence type="ECO:0000256" key="8">
    <source>
        <dbReference type="ARBA" id="ARBA00023180"/>
    </source>
</evidence>
<evidence type="ECO:0000256" key="3">
    <source>
        <dbReference type="ARBA" id="ARBA00022692"/>
    </source>
</evidence>
<organism evidence="14 15">
    <name type="scientific">Biomphalaria glabrata</name>
    <name type="common">Bloodfluke planorb</name>
    <name type="synonym">Freshwater snail</name>
    <dbReference type="NCBI Taxonomy" id="6526"/>
    <lineage>
        <taxon>Eukaryota</taxon>
        <taxon>Metazoa</taxon>
        <taxon>Spiralia</taxon>
        <taxon>Lophotrochozoa</taxon>
        <taxon>Mollusca</taxon>
        <taxon>Gastropoda</taxon>
        <taxon>Heterobranchia</taxon>
        <taxon>Euthyneura</taxon>
        <taxon>Panpulmonata</taxon>
        <taxon>Hygrophila</taxon>
        <taxon>Lymnaeoidea</taxon>
        <taxon>Planorbidae</taxon>
        <taxon>Biomphalaria</taxon>
    </lineage>
</organism>
<protein>
    <submittedName>
        <fullName evidence="15">Ionotropic receptor 25a-like</fullName>
    </submittedName>
</protein>
<evidence type="ECO:0000313" key="15">
    <source>
        <dbReference type="RefSeq" id="XP_055877145.1"/>
    </source>
</evidence>
<dbReference type="OMA" id="DEGCELM"/>
<feature type="domain" description="Ionotropic glutamate receptor C-terminal" evidence="12">
    <location>
        <begin position="73"/>
        <end position="503"/>
    </location>
</feature>
<keyword evidence="3 11" id="KW-0812">Transmembrane</keyword>
<keyword evidence="4 11" id="KW-1133">Transmembrane helix</keyword>
<feature type="domain" description="Ionotropic glutamate receptor L-glutamate and glycine-binding" evidence="13">
    <location>
        <begin position="83"/>
        <end position="141"/>
    </location>
</feature>
<evidence type="ECO:0000256" key="11">
    <source>
        <dbReference type="SAM" id="Phobius"/>
    </source>
</evidence>
<comment type="subcellular location">
    <subcellularLocation>
        <location evidence="1">Membrane</location>
        <topology evidence="1">Multi-pass membrane protein</topology>
    </subcellularLocation>
</comment>
<evidence type="ECO:0000256" key="6">
    <source>
        <dbReference type="ARBA" id="ARBA00023136"/>
    </source>
</evidence>
<dbReference type="SUPFAM" id="SSF53850">
    <property type="entry name" value="Periplasmic binding protein-like II"/>
    <property type="match status" value="1"/>
</dbReference>
<keyword evidence="8" id="KW-0325">Glycoprotein</keyword>
<dbReference type="OrthoDB" id="5984008at2759"/>
<dbReference type="AlphaFoldDB" id="A0A9W2ZQ96"/>
<evidence type="ECO:0000256" key="1">
    <source>
        <dbReference type="ARBA" id="ARBA00004141"/>
    </source>
</evidence>
<dbReference type="InterPro" id="IPR015683">
    <property type="entry name" value="Ionotropic_Glu_rcpt"/>
</dbReference>
<dbReference type="InterPro" id="IPR001320">
    <property type="entry name" value="Iontro_rcpt_C"/>
</dbReference>
<evidence type="ECO:0000256" key="10">
    <source>
        <dbReference type="ARBA" id="ARBA00023303"/>
    </source>
</evidence>
<name>A0A9W2ZQ96_BIOGL</name>
<keyword evidence="5" id="KW-0406">Ion transport</keyword>
<reference evidence="15" key="1">
    <citation type="submission" date="2025-08" db="UniProtKB">
        <authorList>
            <consortium name="RefSeq"/>
        </authorList>
    </citation>
    <scope>IDENTIFICATION</scope>
</reference>
<dbReference type="GO" id="GO:0016020">
    <property type="term" value="C:membrane"/>
    <property type="evidence" value="ECO:0007669"/>
    <property type="project" value="UniProtKB-SubCell"/>
</dbReference>
<dbReference type="SMART" id="SM00079">
    <property type="entry name" value="PBPe"/>
    <property type="match status" value="1"/>
</dbReference>
<gene>
    <name evidence="15" type="primary">LOC106069730</name>
</gene>
<feature type="transmembrane region" description="Helical" evidence="11">
    <location>
        <begin position="310"/>
        <end position="333"/>
    </location>
</feature>
<evidence type="ECO:0000256" key="7">
    <source>
        <dbReference type="ARBA" id="ARBA00023170"/>
    </source>
</evidence>
<proteinExistence type="predicted"/>
<keyword evidence="10" id="KW-0407">Ion channel</keyword>
<keyword evidence="6 11" id="KW-0472">Membrane</keyword>
<dbReference type="PANTHER" id="PTHR18966">
    <property type="entry name" value="IONOTROPIC GLUTAMATE RECEPTOR"/>
    <property type="match status" value="1"/>
</dbReference>
<dbReference type="SMART" id="SM00918">
    <property type="entry name" value="Lig_chan-Glu_bd"/>
    <property type="match status" value="1"/>
</dbReference>
<evidence type="ECO:0000313" key="14">
    <source>
        <dbReference type="Proteomes" id="UP001165740"/>
    </source>
</evidence>
<evidence type="ECO:0000256" key="5">
    <source>
        <dbReference type="ARBA" id="ARBA00023065"/>
    </source>
</evidence>
<evidence type="ECO:0000256" key="4">
    <source>
        <dbReference type="ARBA" id="ARBA00022989"/>
    </source>
</evidence>
<feature type="transmembrane region" description="Helical" evidence="11">
    <location>
        <begin position="186"/>
        <end position="215"/>
    </location>
</feature>
<dbReference type="InterPro" id="IPR019594">
    <property type="entry name" value="Glu/Gly-bd"/>
</dbReference>
<evidence type="ECO:0000259" key="12">
    <source>
        <dbReference type="SMART" id="SM00079"/>
    </source>
</evidence>
<dbReference type="Gene3D" id="1.10.287.70">
    <property type="match status" value="1"/>
</dbReference>